<accession>A0ABV5BVV5</accession>
<reference evidence="1 2" key="1">
    <citation type="submission" date="2024-09" db="EMBL/GenBank/DDBJ databases">
        <title>Paenibacillus zeirhizospherea sp. nov., isolated from surface of the maize (Zea mays) roots in a horticulture field, Hungary.</title>
        <authorList>
            <person name="Marton D."/>
            <person name="Farkas M."/>
            <person name="Bedics A."/>
            <person name="Toth E."/>
            <person name="Tancsics A."/>
            <person name="Boka K."/>
            <person name="Marati G."/>
            <person name="Kriszt B."/>
            <person name="Cserhati M."/>
        </authorList>
    </citation>
    <scope>NUCLEOTIDE SEQUENCE [LARGE SCALE GENOMIC DNA]</scope>
    <source>
        <strain evidence="1 2">JCM 18446</strain>
    </source>
</reference>
<protein>
    <submittedName>
        <fullName evidence="1">Uncharacterized protein</fullName>
    </submittedName>
</protein>
<gene>
    <name evidence="1" type="ORF">ACE5LO_03280</name>
</gene>
<dbReference type="Proteomes" id="UP001580430">
    <property type="component" value="Unassembled WGS sequence"/>
</dbReference>
<keyword evidence="2" id="KW-1185">Reference proteome</keyword>
<dbReference type="RefSeq" id="WP_375518642.1">
    <property type="nucleotide sequence ID" value="NZ_JBHIRY010000002.1"/>
</dbReference>
<organism evidence="1 2">
    <name type="scientific">Paenibacillus medicaginis</name>
    <dbReference type="NCBI Taxonomy" id="1470560"/>
    <lineage>
        <taxon>Bacteria</taxon>
        <taxon>Bacillati</taxon>
        <taxon>Bacillota</taxon>
        <taxon>Bacilli</taxon>
        <taxon>Bacillales</taxon>
        <taxon>Paenibacillaceae</taxon>
        <taxon>Paenibacillus</taxon>
    </lineage>
</organism>
<comment type="caution">
    <text evidence="1">The sequence shown here is derived from an EMBL/GenBank/DDBJ whole genome shotgun (WGS) entry which is preliminary data.</text>
</comment>
<name>A0ABV5BVV5_9BACL</name>
<evidence type="ECO:0000313" key="1">
    <source>
        <dbReference type="EMBL" id="MFB5759407.1"/>
    </source>
</evidence>
<dbReference type="EMBL" id="JBHIRY010000002">
    <property type="protein sequence ID" value="MFB5759407.1"/>
    <property type="molecule type" value="Genomic_DNA"/>
</dbReference>
<proteinExistence type="predicted"/>
<sequence>MSSKKTLLAAHKNIRQAADAGRISRETYTKRNLSSIPSITAGIKISRTVDPTGVLAGPGDHTPESKAAMSAFIRKRKAEISN</sequence>
<evidence type="ECO:0000313" key="2">
    <source>
        <dbReference type="Proteomes" id="UP001580430"/>
    </source>
</evidence>